<name>A0A198A9V6_9BACL</name>
<dbReference type="PROSITE" id="PS50263">
    <property type="entry name" value="CN_HYDROLASE"/>
    <property type="match status" value="1"/>
</dbReference>
<organism evidence="3 4">
    <name type="scientific">Paenibacillus oryzisoli</name>
    <dbReference type="NCBI Taxonomy" id="1850517"/>
    <lineage>
        <taxon>Bacteria</taxon>
        <taxon>Bacillati</taxon>
        <taxon>Bacillota</taxon>
        <taxon>Bacilli</taxon>
        <taxon>Bacillales</taxon>
        <taxon>Paenibacillaceae</taxon>
        <taxon>Paenibacillus</taxon>
    </lineage>
</organism>
<dbReference type="InterPro" id="IPR036526">
    <property type="entry name" value="C-N_Hydrolase_sf"/>
</dbReference>
<dbReference type="EMBL" id="LYPB01000069">
    <property type="protein sequence ID" value="OAS17890.1"/>
    <property type="molecule type" value="Genomic_DNA"/>
</dbReference>
<dbReference type="GO" id="GO:0016811">
    <property type="term" value="F:hydrolase activity, acting on carbon-nitrogen (but not peptide) bonds, in linear amides"/>
    <property type="evidence" value="ECO:0007669"/>
    <property type="project" value="TreeGrafter"/>
</dbReference>
<dbReference type="PANTHER" id="PTHR43674:SF2">
    <property type="entry name" value="BETA-UREIDOPROPIONASE"/>
    <property type="match status" value="1"/>
</dbReference>
<dbReference type="RefSeq" id="WP_068664914.1">
    <property type="nucleotide sequence ID" value="NZ_LYPB01000069.1"/>
</dbReference>
<dbReference type="AlphaFoldDB" id="A0A198A9V6"/>
<protein>
    <recommendedName>
        <fullName evidence="2">CN hydrolase domain-containing protein</fullName>
    </recommendedName>
</protein>
<dbReference type="InterPro" id="IPR050345">
    <property type="entry name" value="Aliph_Amidase/BUP"/>
</dbReference>
<gene>
    <name evidence="3" type="ORF">A8708_28140</name>
</gene>
<keyword evidence="4" id="KW-1185">Reference proteome</keyword>
<dbReference type="STRING" id="1850517.A8708_28140"/>
<dbReference type="OrthoDB" id="9811121at2"/>
<evidence type="ECO:0000256" key="1">
    <source>
        <dbReference type="ARBA" id="ARBA00022801"/>
    </source>
</evidence>
<dbReference type="CDD" id="cd07197">
    <property type="entry name" value="nitrilase"/>
    <property type="match status" value="1"/>
</dbReference>
<comment type="caution">
    <text evidence="3">The sequence shown here is derived from an EMBL/GenBank/DDBJ whole genome shotgun (WGS) entry which is preliminary data.</text>
</comment>
<accession>A0A198A9V6</accession>
<evidence type="ECO:0000313" key="3">
    <source>
        <dbReference type="EMBL" id="OAS17890.1"/>
    </source>
</evidence>
<proteinExistence type="predicted"/>
<sequence length="427" mass="48269">MNSIMRMEDGDWQIWTPREELSPSYTRIESAEGLGLEIHGAGKHRCYGSWHSRNIRIKEYHSYVIQASYTCRNIGHEHVSIYAIATWMDAEGLLIQRDYLDRVDEHEALVSMRKMRRELESPSRAAYLRLELSFRWSGEGHVVWKDVSVQEHKETYRKAVRVVTTYARPTEDRATNLHLMLNLLDKAGQHHPDLVVLTETFYEGFVQLPLEERCQAIPGPLTKFVSEKARELRSYVLYTMYEREGTYIYNTAVLIDREGEIAGKYRKIHLPLYEAEMGVTPGDEHVVLTTDFGRVGILTCHDQEFPESARILALQGAEVICIPTIGNGLLQTRARARDNGLHVVVAGCGGGVSSSRIIAPSGELIGHVENEESGVFAADLDLNKRLYKYWLSVGPGNGEPRSLYLKERRPDTYGDLIDISSDGGGGS</sequence>
<feature type="domain" description="CN hydrolase" evidence="2">
    <location>
        <begin position="160"/>
        <end position="382"/>
    </location>
</feature>
<evidence type="ECO:0000259" key="2">
    <source>
        <dbReference type="PROSITE" id="PS50263"/>
    </source>
</evidence>
<keyword evidence="1" id="KW-0378">Hydrolase</keyword>
<dbReference type="Pfam" id="PF00795">
    <property type="entry name" value="CN_hydrolase"/>
    <property type="match status" value="1"/>
</dbReference>
<dbReference type="PANTHER" id="PTHR43674">
    <property type="entry name" value="NITRILASE C965.09-RELATED"/>
    <property type="match status" value="1"/>
</dbReference>
<dbReference type="InterPro" id="IPR003010">
    <property type="entry name" value="C-N_Hydrolase"/>
</dbReference>
<reference evidence="3 4" key="1">
    <citation type="submission" date="2016-05" db="EMBL/GenBank/DDBJ databases">
        <title>Paenibacillus sp. 1ZS3-15 nov., isolated from the rhizosphere soil.</title>
        <authorList>
            <person name="Zhang X.X."/>
            <person name="Zhang J."/>
        </authorList>
    </citation>
    <scope>NUCLEOTIDE SEQUENCE [LARGE SCALE GENOMIC DNA]</scope>
    <source>
        <strain evidence="3 4">1ZS3-15</strain>
    </source>
</reference>
<dbReference type="Gene3D" id="3.60.110.10">
    <property type="entry name" value="Carbon-nitrogen hydrolase"/>
    <property type="match status" value="1"/>
</dbReference>
<dbReference type="SUPFAM" id="SSF56317">
    <property type="entry name" value="Carbon-nitrogen hydrolase"/>
    <property type="match status" value="1"/>
</dbReference>
<dbReference type="Proteomes" id="UP000078454">
    <property type="component" value="Unassembled WGS sequence"/>
</dbReference>
<evidence type="ECO:0000313" key="4">
    <source>
        <dbReference type="Proteomes" id="UP000078454"/>
    </source>
</evidence>